<accession>A0ACC4B888</accession>
<protein>
    <submittedName>
        <fullName evidence="1">Uncharacterized protein</fullName>
    </submittedName>
</protein>
<name>A0ACC4B888_POPAL</name>
<sequence>MAVKVAAQSATLARKPFVERLNAINFQSPVCLRQNQHVIELPSPVAVSESISLEKCNFILSWEKRSEKTYGVFGRGPGTECAAPGMCGGIVKSS</sequence>
<evidence type="ECO:0000313" key="1">
    <source>
        <dbReference type="EMBL" id="KAL3574571.1"/>
    </source>
</evidence>
<dbReference type="Proteomes" id="UP000309997">
    <property type="component" value="Unassembled WGS sequence"/>
</dbReference>
<dbReference type="EMBL" id="RCHU02000013">
    <property type="protein sequence ID" value="KAL3574571.1"/>
    <property type="molecule type" value="Genomic_DNA"/>
</dbReference>
<comment type="caution">
    <text evidence="1">The sequence shown here is derived from an EMBL/GenBank/DDBJ whole genome shotgun (WGS) entry which is preliminary data.</text>
</comment>
<reference evidence="1 2" key="1">
    <citation type="journal article" date="2024" name="Plant Biotechnol. J.">
        <title>Genome and CRISPR/Cas9 system of a widespread forest tree (Populus alba) in the world.</title>
        <authorList>
            <person name="Liu Y.J."/>
            <person name="Jiang P.F."/>
            <person name="Han X.M."/>
            <person name="Li X.Y."/>
            <person name="Wang H.M."/>
            <person name="Wang Y.J."/>
            <person name="Wang X.X."/>
            <person name="Zeng Q.Y."/>
        </authorList>
    </citation>
    <scope>NUCLEOTIDE SEQUENCE [LARGE SCALE GENOMIC DNA]</scope>
    <source>
        <strain evidence="2">cv. PAL-ZL1</strain>
    </source>
</reference>
<organism evidence="1 2">
    <name type="scientific">Populus alba</name>
    <name type="common">White poplar</name>
    <dbReference type="NCBI Taxonomy" id="43335"/>
    <lineage>
        <taxon>Eukaryota</taxon>
        <taxon>Viridiplantae</taxon>
        <taxon>Streptophyta</taxon>
        <taxon>Embryophyta</taxon>
        <taxon>Tracheophyta</taxon>
        <taxon>Spermatophyta</taxon>
        <taxon>Magnoliopsida</taxon>
        <taxon>eudicotyledons</taxon>
        <taxon>Gunneridae</taxon>
        <taxon>Pentapetalae</taxon>
        <taxon>rosids</taxon>
        <taxon>fabids</taxon>
        <taxon>Malpighiales</taxon>
        <taxon>Salicaceae</taxon>
        <taxon>Saliceae</taxon>
        <taxon>Populus</taxon>
    </lineage>
</organism>
<keyword evidence="2" id="KW-1185">Reference proteome</keyword>
<gene>
    <name evidence="1" type="ORF">D5086_025184</name>
</gene>
<evidence type="ECO:0000313" key="2">
    <source>
        <dbReference type="Proteomes" id="UP000309997"/>
    </source>
</evidence>
<proteinExistence type="predicted"/>